<evidence type="ECO:0000256" key="2">
    <source>
        <dbReference type="ARBA" id="ARBA00022723"/>
    </source>
</evidence>
<evidence type="ECO:0000313" key="11">
    <source>
        <dbReference type="EMBL" id="QGR18284.1"/>
    </source>
</evidence>
<evidence type="ECO:0000256" key="5">
    <source>
        <dbReference type="ARBA" id="ARBA00022842"/>
    </source>
</evidence>
<dbReference type="NCBIfam" id="TIGR00287">
    <property type="entry name" value="cas1"/>
    <property type="match status" value="1"/>
</dbReference>
<dbReference type="AlphaFoldDB" id="A0A650CK75"/>
<evidence type="ECO:0000256" key="1">
    <source>
        <dbReference type="ARBA" id="ARBA00022722"/>
    </source>
</evidence>
<comment type="function">
    <text evidence="9">CRISPR (clustered regularly interspaced short palindromic repeat), is an adaptive immune system that provides protection against mobile genetic elements (viruses, transposable elements and conjugative plasmids). CRISPR clusters contain spacers, sequences complementary to antecedent mobile elements, and target invading nucleic acids. CRISPR clusters are transcribed and processed into CRISPR RNA (crRNA). Acts as a dsDNA endonuclease. Involved in the integration of spacer DNA into the CRISPR cassette.</text>
</comment>
<keyword evidence="7 9" id="KW-0238">DNA-binding</keyword>
<comment type="similarity">
    <text evidence="9">Belongs to the CRISPR-associated endonuclease Cas1 family.</text>
</comment>
<dbReference type="InterPro" id="IPR002729">
    <property type="entry name" value="CRISPR-assoc_Cas1"/>
</dbReference>
<evidence type="ECO:0000313" key="10">
    <source>
        <dbReference type="EMBL" id="MBB5254863.1"/>
    </source>
</evidence>
<feature type="binding site" evidence="9">
    <location>
        <position position="236"/>
    </location>
    <ligand>
        <name>Mn(2+)</name>
        <dbReference type="ChEBI" id="CHEBI:29035"/>
    </ligand>
</feature>
<accession>A0A650CK75</accession>
<evidence type="ECO:0000256" key="9">
    <source>
        <dbReference type="HAMAP-Rule" id="MF_01470"/>
    </source>
</evidence>
<dbReference type="EC" id="3.1.-.-" evidence="9"/>
<evidence type="ECO:0000256" key="4">
    <source>
        <dbReference type="ARBA" id="ARBA00022801"/>
    </source>
</evidence>
<dbReference type="RefSeq" id="WP_156015776.1">
    <property type="nucleotide sequence ID" value="NZ_CP045484.1"/>
</dbReference>
<sequence length="298" mass="34459">MEKRIAFVKDWGAYIRVNKGRIECVVKNEVKWSLSPAEVSSIIFLVNSSLSTEVIRLANEFGIELVFFHDSEPIARVITAKYGGSMKVWIKQIREAKNNPEKYAKQFIYGKIHNQWVTIHYYEKKYGFKLGGDELYGITKEVITANNIEEIMVKEAEGAKIYWKGVKYLLPKELGFKGRKKKGENLDPFNKALNIGYGLLRKSVWGAVISAGLNPYIGFLHKFRSGRLSLVFDLMEEFRSPFVDRPLIGLARENYEKLKDLKVVYSTFVFDEDEIYTQARRLVNSILHGDEYRPFMAK</sequence>
<dbReference type="GO" id="GO:0003677">
    <property type="term" value="F:DNA binding"/>
    <property type="evidence" value="ECO:0007669"/>
    <property type="project" value="UniProtKB-KW"/>
</dbReference>
<keyword evidence="5 9" id="KW-0460">Magnesium</keyword>
<dbReference type="EMBL" id="JACHFY010000028">
    <property type="protein sequence ID" value="MBB5254863.1"/>
    <property type="molecule type" value="Genomic_DNA"/>
</dbReference>
<comment type="cofactor">
    <cofactor evidence="9">
        <name>Mg(2+)</name>
        <dbReference type="ChEBI" id="CHEBI:18420"/>
    </cofactor>
    <cofactor evidence="9">
        <name>Mn(2+)</name>
        <dbReference type="ChEBI" id="CHEBI:29035"/>
    </cofactor>
</comment>
<keyword evidence="8 9" id="KW-0464">Manganese</keyword>
<evidence type="ECO:0000256" key="3">
    <source>
        <dbReference type="ARBA" id="ARBA00022759"/>
    </source>
</evidence>
<dbReference type="EMBL" id="CP045484">
    <property type="protein sequence ID" value="QGR18284.1"/>
    <property type="molecule type" value="Genomic_DNA"/>
</dbReference>
<dbReference type="CDD" id="cd09636">
    <property type="entry name" value="Cas1_I-II-III"/>
    <property type="match status" value="1"/>
</dbReference>
<evidence type="ECO:0000256" key="6">
    <source>
        <dbReference type="ARBA" id="ARBA00023118"/>
    </source>
</evidence>
<dbReference type="KEGG" id="soh:D1869_14630"/>
<dbReference type="InterPro" id="IPR042206">
    <property type="entry name" value="CRISPR-assoc_Cas1_C"/>
</dbReference>
<dbReference type="PANTHER" id="PTHR34353:SF2">
    <property type="entry name" value="CRISPR-ASSOCIATED ENDONUCLEASE CAS1 1"/>
    <property type="match status" value="1"/>
</dbReference>
<keyword evidence="6 9" id="KW-0051">Antiviral defense</keyword>
<evidence type="ECO:0000256" key="7">
    <source>
        <dbReference type="ARBA" id="ARBA00023125"/>
    </source>
</evidence>
<dbReference type="OrthoDB" id="2216at2157"/>
<dbReference type="GeneID" id="42802507"/>
<dbReference type="Proteomes" id="UP000582213">
    <property type="component" value="Unassembled WGS sequence"/>
</dbReference>
<dbReference type="GO" id="GO:0004519">
    <property type="term" value="F:endonuclease activity"/>
    <property type="evidence" value="ECO:0007669"/>
    <property type="project" value="UniProtKB-UniRule"/>
</dbReference>
<dbReference type="InterPro" id="IPR050646">
    <property type="entry name" value="Cas1"/>
</dbReference>
<dbReference type="Gene3D" id="3.100.10.20">
    <property type="entry name" value="CRISPR-associated endonuclease Cas1, N-terminal domain"/>
    <property type="match status" value="1"/>
</dbReference>
<gene>
    <name evidence="9 11" type="primary">cas1</name>
    <name evidence="11" type="ORF">D1869_14630</name>
    <name evidence="10" type="ORF">HNQ62_002637</name>
</gene>
<organism evidence="11 12">
    <name type="scientific">Sulfurisphaera ohwakuensis</name>
    <dbReference type="NCBI Taxonomy" id="69656"/>
    <lineage>
        <taxon>Archaea</taxon>
        <taxon>Thermoproteota</taxon>
        <taxon>Thermoprotei</taxon>
        <taxon>Sulfolobales</taxon>
        <taxon>Sulfolobaceae</taxon>
        <taxon>Sulfurisphaera</taxon>
    </lineage>
</organism>
<keyword evidence="12" id="KW-1185">Reference proteome</keyword>
<dbReference type="GO" id="GO:0016787">
    <property type="term" value="F:hydrolase activity"/>
    <property type="evidence" value="ECO:0007669"/>
    <property type="project" value="UniProtKB-KW"/>
</dbReference>
<dbReference type="GO" id="GO:0043571">
    <property type="term" value="P:maintenance of CRISPR repeat elements"/>
    <property type="evidence" value="ECO:0007669"/>
    <property type="project" value="UniProtKB-UniRule"/>
</dbReference>
<evidence type="ECO:0000256" key="8">
    <source>
        <dbReference type="ARBA" id="ARBA00023211"/>
    </source>
</evidence>
<proteinExistence type="inferred from homology"/>
<reference evidence="11 12" key="1">
    <citation type="submission" date="2019-10" db="EMBL/GenBank/DDBJ databases">
        <title>Genome Sequences from Six Type Strain Members of the Archaeal Family Sulfolobaceae: Acidianus ambivalens, Acidianus infernus, Metallosphaera prunae, Stygiolobus azoricus, Sulfolobus metallicus, and Sulfurisphaera ohwakuensis.</title>
        <authorList>
            <person name="Counts J.A."/>
            <person name="Kelly R.M."/>
        </authorList>
    </citation>
    <scope>NUCLEOTIDE SEQUENCE [LARGE SCALE GENOMIC DNA]</scope>
    <source>
        <strain evidence="11 12">TA-1</strain>
    </source>
</reference>
<evidence type="ECO:0000313" key="12">
    <source>
        <dbReference type="Proteomes" id="UP000427373"/>
    </source>
</evidence>
<dbReference type="GO" id="GO:0051607">
    <property type="term" value="P:defense response to virus"/>
    <property type="evidence" value="ECO:0007669"/>
    <property type="project" value="UniProtKB-UniRule"/>
</dbReference>
<comment type="subunit">
    <text evidence="9">Homodimer, forms a heterotetramer with a Cas2 homodimer.</text>
</comment>
<protein>
    <recommendedName>
        <fullName evidence="9">CRISPR-associated endonuclease Cas1</fullName>
        <ecNumber evidence="9">3.1.-.-</ecNumber>
    </recommendedName>
</protein>
<keyword evidence="1 9" id="KW-0540">Nuclease</keyword>
<feature type="binding site" evidence="9">
    <location>
        <position position="221"/>
    </location>
    <ligand>
        <name>Mn(2+)</name>
        <dbReference type="ChEBI" id="CHEBI:29035"/>
    </ligand>
</feature>
<name>A0A650CK75_SULOH</name>
<dbReference type="InterPro" id="IPR042211">
    <property type="entry name" value="CRISPR-assoc_Cas1_N"/>
</dbReference>
<dbReference type="HAMAP" id="MF_01470">
    <property type="entry name" value="Cas1"/>
    <property type="match status" value="1"/>
</dbReference>
<reference evidence="10 13" key="2">
    <citation type="submission" date="2020-08" db="EMBL/GenBank/DDBJ databases">
        <title>Genomic Encyclopedia of Type Strains, Phase IV (KMG-IV): sequencing the most valuable type-strain genomes for metagenomic binning, comparative biology and taxonomic classification.</title>
        <authorList>
            <person name="Goeker M."/>
        </authorList>
    </citation>
    <scope>NUCLEOTIDE SEQUENCE [LARGE SCALE GENOMIC DNA]</scope>
    <source>
        <strain evidence="10 13">DSM 12421</strain>
    </source>
</reference>
<evidence type="ECO:0000313" key="13">
    <source>
        <dbReference type="Proteomes" id="UP000582213"/>
    </source>
</evidence>
<feature type="binding site" evidence="9">
    <location>
        <position position="155"/>
    </location>
    <ligand>
        <name>Mn(2+)</name>
        <dbReference type="ChEBI" id="CHEBI:29035"/>
    </ligand>
</feature>
<dbReference type="Proteomes" id="UP000427373">
    <property type="component" value="Chromosome"/>
</dbReference>
<dbReference type="Pfam" id="PF01867">
    <property type="entry name" value="Cas_Cas1"/>
    <property type="match status" value="1"/>
</dbReference>
<dbReference type="PANTHER" id="PTHR34353">
    <property type="entry name" value="CRISPR-ASSOCIATED ENDONUCLEASE CAS1 1"/>
    <property type="match status" value="1"/>
</dbReference>
<keyword evidence="4 9" id="KW-0378">Hydrolase</keyword>
<keyword evidence="3 9" id="KW-0255">Endonuclease</keyword>
<dbReference type="Gene3D" id="1.20.120.920">
    <property type="entry name" value="CRISPR-associated endonuclease Cas1, C-terminal domain"/>
    <property type="match status" value="1"/>
</dbReference>
<keyword evidence="2 9" id="KW-0479">Metal-binding</keyword>
<dbReference type="GO" id="GO:0046872">
    <property type="term" value="F:metal ion binding"/>
    <property type="evidence" value="ECO:0007669"/>
    <property type="project" value="UniProtKB-UniRule"/>
</dbReference>